<protein>
    <recommendedName>
        <fullName evidence="7">Ferrochelatase</fullName>
        <ecNumber evidence="7">4.98.1.1</ecNumber>
    </recommendedName>
    <alternativeName>
        <fullName evidence="7">Heme synthase</fullName>
    </alternativeName>
    <alternativeName>
        <fullName evidence="7">Protoheme ferro-lyase</fullName>
    </alternativeName>
</protein>
<evidence type="ECO:0000256" key="3">
    <source>
        <dbReference type="ARBA" id="ARBA00023133"/>
    </source>
</evidence>
<dbReference type="GO" id="GO:0005737">
    <property type="term" value="C:cytoplasm"/>
    <property type="evidence" value="ECO:0007669"/>
    <property type="project" value="UniProtKB-SubCell"/>
</dbReference>
<dbReference type="CDD" id="cd03411">
    <property type="entry name" value="Ferrochelatase_N"/>
    <property type="match status" value="1"/>
</dbReference>
<dbReference type="EMBL" id="JADHSG010000001">
    <property type="protein sequence ID" value="MBL6902765.1"/>
    <property type="molecule type" value="Genomic_DNA"/>
</dbReference>
<dbReference type="Pfam" id="PF00762">
    <property type="entry name" value="Ferrochelatase"/>
    <property type="match status" value="1"/>
</dbReference>
<dbReference type="NCBIfam" id="TIGR00109">
    <property type="entry name" value="hemH"/>
    <property type="match status" value="1"/>
</dbReference>
<evidence type="ECO:0000313" key="10">
    <source>
        <dbReference type="Proteomes" id="UP000705230"/>
    </source>
</evidence>
<feature type="binding site" evidence="7">
    <location>
        <position position="292"/>
    </location>
    <ligand>
        <name>Fe(2+)</name>
        <dbReference type="ChEBI" id="CHEBI:29033"/>
    </ligand>
</feature>
<evidence type="ECO:0000256" key="8">
    <source>
        <dbReference type="RuleBase" id="RU004185"/>
    </source>
</evidence>
<dbReference type="InterPro" id="IPR033659">
    <property type="entry name" value="Ferrochelatase_N"/>
</dbReference>
<keyword evidence="4 7" id="KW-0456">Lyase</keyword>
<reference evidence="9" key="1">
    <citation type="submission" date="2020-10" db="EMBL/GenBank/DDBJ databases">
        <title>Microbiome of the Black Sea water column analyzed by genome centric metagenomics.</title>
        <authorList>
            <person name="Cabello-Yeves P.J."/>
            <person name="Callieri C."/>
            <person name="Picazo A."/>
            <person name="Mehrshad M."/>
            <person name="Haro-Moreno J.M."/>
            <person name="Roda-Garcia J."/>
            <person name="Dzembekova N."/>
            <person name="Slabakova V."/>
            <person name="Slabakova N."/>
            <person name="Moncheva S."/>
            <person name="Rodriguez-Valera F."/>
        </authorList>
    </citation>
    <scope>NUCLEOTIDE SEQUENCE</scope>
    <source>
        <strain evidence="9">BS30m-G43</strain>
    </source>
</reference>
<dbReference type="EC" id="4.98.1.1" evidence="7"/>
<comment type="pathway">
    <text evidence="7">Porphyrin-containing compound metabolism; protoheme biosynthesis; protoheme from protoporphyrin-IX: step 1/1.</text>
</comment>
<keyword evidence="5 7" id="KW-0627">Porphyrin biosynthesis</keyword>
<feature type="binding site" evidence="7">
    <location>
        <position position="192"/>
    </location>
    <ligand>
        <name>Fe(2+)</name>
        <dbReference type="ChEBI" id="CHEBI:29033"/>
    </ligand>
</feature>
<evidence type="ECO:0000256" key="6">
    <source>
        <dbReference type="ARBA" id="ARBA00024536"/>
    </source>
</evidence>
<dbReference type="Proteomes" id="UP000705230">
    <property type="component" value="Unassembled WGS sequence"/>
</dbReference>
<dbReference type="Gene3D" id="3.40.50.1400">
    <property type="match status" value="2"/>
</dbReference>
<dbReference type="AlphaFoldDB" id="A0A937J6R4"/>
<dbReference type="GO" id="GO:0046872">
    <property type="term" value="F:metal ion binding"/>
    <property type="evidence" value="ECO:0007669"/>
    <property type="project" value="UniProtKB-KW"/>
</dbReference>
<dbReference type="InterPro" id="IPR033644">
    <property type="entry name" value="Ferrochelatase_C"/>
</dbReference>
<dbReference type="InterPro" id="IPR001015">
    <property type="entry name" value="Ferrochelatase"/>
</dbReference>
<dbReference type="SUPFAM" id="SSF53800">
    <property type="entry name" value="Chelatase"/>
    <property type="match status" value="1"/>
</dbReference>
<dbReference type="CDD" id="cd00419">
    <property type="entry name" value="Ferrochelatase_C"/>
    <property type="match status" value="1"/>
</dbReference>
<evidence type="ECO:0000256" key="4">
    <source>
        <dbReference type="ARBA" id="ARBA00023239"/>
    </source>
</evidence>
<organism evidence="9 10">
    <name type="scientific">SAR86 cluster bacterium</name>
    <dbReference type="NCBI Taxonomy" id="2030880"/>
    <lineage>
        <taxon>Bacteria</taxon>
        <taxon>Pseudomonadati</taxon>
        <taxon>Pseudomonadota</taxon>
        <taxon>Gammaproteobacteria</taxon>
        <taxon>SAR86 cluster</taxon>
    </lineage>
</organism>
<dbReference type="HAMAP" id="MF_00323">
    <property type="entry name" value="Ferrochelatase"/>
    <property type="match status" value="1"/>
</dbReference>
<dbReference type="PANTHER" id="PTHR11108">
    <property type="entry name" value="FERROCHELATASE"/>
    <property type="match status" value="1"/>
</dbReference>
<accession>A0A937J6R4</accession>
<proteinExistence type="inferred from homology"/>
<gene>
    <name evidence="7 9" type="primary">hemH</name>
    <name evidence="9" type="ORF">ISR29_01005</name>
</gene>
<keyword evidence="7" id="KW-0479">Metal-binding</keyword>
<sequence length="340" mass="39391">MIKTKALLLVNLGTPDTPSYWSVYKFLNQFLMDKRVLDYPFIFRFILVNFIICPLRSFSSSKIYKKLWSPKTGSPLLYNTQELTEKIRKLLPHYDVAYAMRYQKPSIEDNLNKLLENNPDELIILPLFPHYAASTTGSVYAEVSRVLEKRWSIPEIKFINQFYDDESFLEAWIDQAQHFDIQNYDKIVFSYHGLPLSHVNKIYSDSLCSDNDCELGITKENKFCYKATTYETTKLLADALNIKSSDYIVSYQSRLTKNWLEPFSDEVLENLAKNGSKNVLVFSPAFTADCLETIIEIGDEYKELFIEAGGENLDFVPSLNYSDKWANAIIKIINKKDINV</sequence>
<keyword evidence="7" id="KW-0963">Cytoplasm</keyword>
<comment type="caution">
    <text evidence="9">The sequence shown here is derived from an EMBL/GenBank/DDBJ whole genome shotgun (WGS) entry which is preliminary data.</text>
</comment>
<comment type="subcellular location">
    <subcellularLocation>
        <location evidence="7">Cytoplasm</location>
    </subcellularLocation>
</comment>
<dbReference type="PANTHER" id="PTHR11108:SF1">
    <property type="entry name" value="FERROCHELATASE, MITOCHONDRIAL"/>
    <property type="match status" value="1"/>
</dbReference>
<dbReference type="GO" id="GO:0004325">
    <property type="term" value="F:ferrochelatase activity"/>
    <property type="evidence" value="ECO:0007669"/>
    <property type="project" value="UniProtKB-UniRule"/>
</dbReference>
<comment type="catalytic activity">
    <reaction evidence="7">
        <text>heme b + 2 H(+) = protoporphyrin IX + Fe(2+)</text>
        <dbReference type="Rhea" id="RHEA:22584"/>
        <dbReference type="ChEBI" id="CHEBI:15378"/>
        <dbReference type="ChEBI" id="CHEBI:29033"/>
        <dbReference type="ChEBI" id="CHEBI:57306"/>
        <dbReference type="ChEBI" id="CHEBI:60344"/>
        <dbReference type="EC" id="4.98.1.1"/>
    </reaction>
</comment>
<name>A0A937J6R4_9GAMM</name>
<evidence type="ECO:0000256" key="7">
    <source>
        <dbReference type="HAMAP-Rule" id="MF_00323"/>
    </source>
</evidence>
<keyword evidence="2 7" id="KW-0408">Iron</keyword>
<dbReference type="GO" id="GO:0006783">
    <property type="term" value="P:heme biosynthetic process"/>
    <property type="evidence" value="ECO:0007669"/>
    <property type="project" value="UniProtKB-UniRule"/>
</dbReference>
<keyword evidence="3 7" id="KW-0350">Heme biosynthesis</keyword>
<evidence type="ECO:0000256" key="1">
    <source>
        <dbReference type="ARBA" id="ARBA00007718"/>
    </source>
</evidence>
<evidence type="ECO:0000256" key="2">
    <source>
        <dbReference type="ARBA" id="ARBA00023004"/>
    </source>
</evidence>
<comment type="similarity">
    <text evidence="1 7 8">Belongs to the ferrochelatase family.</text>
</comment>
<comment type="function">
    <text evidence="7">Catalyzes the ferrous insertion into protoporphyrin IX.</text>
</comment>
<comment type="catalytic activity">
    <reaction evidence="6">
        <text>Fe-coproporphyrin III + 2 H(+) = coproporphyrin III + Fe(2+)</text>
        <dbReference type="Rhea" id="RHEA:49572"/>
        <dbReference type="ChEBI" id="CHEBI:15378"/>
        <dbReference type="ChEBI" id="CHEBI:29033"/>
        <dbReference type="ChEBI" id="CHEBI:68438"/>
        <dbReference type="ChEBI" id="CHEBI:131725"/>
        <dbReference type="EC" id="4.99.1.9"/>
    </reaction>
    <physiologicalReaction direction="right-to-left" evidence="6">
        <dbReference type="Rhea" id="RHEA:49574"/>
    </physiologicalReaction>
</comment>
<evidence type="ECO:0000313" key="9">
    <source>
        <dbReference type="EMBL" id="MBL6902765.1"/>
    </source>
</evidence>
<evidence type="ECO:0000256" key="5">
    <source>
        <dbReference type="ARBA" id="ARBA00023244"/>
    </source>
</evidence>